<evidence type="ECO:0000313" key="2">
    <source>
        <dbReference type="EMBL" id="SNT27048.1"/>
    </source>
</evidence>
<evidence type="ECO:0000256" key="1">
    <source>
        <dbReference type="SAM" id="MobiDB-lite"/>
    </source>
</evidence>
<dbReference type="AlphaFoldDB" id="A0A239LAW0"/>
<organism evidence="2 3">
    <name type="scientific">Granulicella rosea</name>
    <dbReference type="NCBI Taxonomy" id="474952"/>
    <lineage>
        <taxon>Bacteria</taxon>
        <taxon>Pseudomonadati</taxon>
        <taxon>Acidobacteriota</taxon>
        <taxon>Terriglobia</taxon>
        <taxon>Terriglobales</taxon>
        <taxon>Acidobacteriaceae</taxon>
        <taxon>Granulicella</taxon>
    </lineage>
</organism>
<name>A0A239LAW0_9BACT</name>
<evidence type="ECO:0000313" key="3">
    <source>
        <dbReference type="Proteomes" id="UP000198356"/>
    </source>
</evidence>
<protein>
    <submittedName>
        <fullName evidence="2">RepA protein</fullName>
    </submittedName>
</protein>
<gene>
    <name evidence="2" type="ORF">SAMN05421770_106213</name>
</gene>
<sequence length="335" mass="38153">MSKAEDAIQATKKRDRQSEDAVSKDRFIEDLVRIREKRDAGELGFQMTQIAQAMVLCGLPYSPTNETKIVRRARLGDGSTVSVTFSAGLDGIPMPYGSDRTLLHWMIDKAIKTQSPVVNWDTATEFLRDVGMADSGKNRKDLKQRYLRLTGLTIGVVRKGSTESTVLVPFIEESHLPTSVDLAADRNGHQLLKLDSQVFGFRLGDRIFKEILQYHVPVPFELLQATKKKSQLQDLLIFLYWRSFAAQSEVVIPWESLREQLWQEDSVTSRIRTRFKEAILIFRTFWPELNAEAEKTGLRIGPPLNNRHLVVQADEARRLETPDPLEKGTDSLEKK</sequence>
<dbReference type="Proteomes" id="UP000198356">
    <property type="component" value="Unassembled WGS sequence"/>
</dbReference>
<accession>A0A239LAW0</accession>
<keyword evidence="3" id="KW-1185">Reference proteome</keyword>
<feature type="region of interest" description="Disordered" evidence="1">
    <location>
        <begin position="1"/>
        <end position="20"/>
    </location>
</feature>
<proteinExistence type="predicted"/>
<dbReference type="EMBL" id="FZOU01000006">
    <property type="protein sequence ID" value="SNT27048.1"/>
    <property type="molecule type" value="Genomic_DNA"/>
</dbReference>
<reference evidence="2 3" key="1">
    <citation type="submission" date="2017-06" db="EMBL/GenBank/DDBJ databases">
        <authorList>
            <person name="Kim H.J."/>
            <person name="Triplett B.A."/>
        </authorList>
    </citation>
    <scope>NUCLEOTIDE SEQUENCE [LARGE SCALE GENOMIC DNA]</scope>
    <source>
        <strain evidence="2 3">DSM 18704</strain>
    </source>
</reference>
<dbReference type="RefSeq" id="WP_176441813.1">
    <property type="nucleotide sequence ID" value="NZ_FZOU01000006.1"/>
</dbReference>